<comment type="similarity">
    <text evidence="2">Belongs to the TMEM134/TMEM230 family.</text>
</comment>
<evidence type="ECO:0000313" key="7">
    <source>
        <dbReference type="EMBL" id="KAH7279852.1"/>
    </source>
</evidence>
<evidence type="ECO:0000256" key="5">
    <source>
        <dbReference type="ARBA" id="ARBA00023136"/>
    </source>
</evidence>
<dbReference type="InterPro" id="IPR008590">
    <property type="entry name" value="TMEM_230/134"/>
</dbReference>
<gene>
    <name evidence="7" type="ORF">KP509_37G040400</name>
</gene>
<dbReference type="EMBL" id="CM035442">
    <property type="protein sequence ID" value="KAH7279852.1"/>
    <property type="molecule type" value="Genomic_DNA"/>
</dbReference>
<sequence>MCILFHLSFFVRSKQSETQLSLSLSLSLSLIPTMADRPHIRYSALSTEQQEELLQPRARRRHIDEDDGRFTYDPFKRVPWKSIALAIFLLFFGTLCLLVSYLIYSEHMGGDSSQVYGFLIIGLLIFIPGFYETRIAYYSMRGANGYAFSQIPQY</sequence>
<evidence type="ECO:0000313" key="8">
    <source>
        <dbReference type="Proteomes" id="UP000825935"/>
    </source>
</evidence>
<name>A0A8T2Q797_CERRI</name>
<dbReference type="GO" id="GO:0016020">
    <property type="term" value="C:membrane"/>
    <property type="evidence" value="ECO:0007669"/>
    <property type="project" value="UniProtKB-SubCell"/>
</dbReference>
<comment type="caution">
    <text evidence="7">The sequence shown here is derived from an EMBL/GenBank/DDBJ whole genome shotgun (WGS) entry which is preliminary data.</text>
</comment>
<dbReference type="PANTHER" id="PTHR15664">
    <property type="entry name" value="C20ORF30 PROTEIN"/>
    <property type="match status" value="1"/>
</dbReference>
<comment type="subcellular location">
    <subcellularLocation>
        <location evidence="1">Membrane</location>
        <topology evidence="1">Multi-pass membrane protein</topology>
    </subcellularLocation>
</comment>
<proteinExistence type="inferred from homology"/>
<keyword evidence="8" id="KW-1185">Reference proteome</keyword>
<dbReference type="OMA" id="VRIMNTQ"/>
<organism evidence="7 8">
    <name type="scientific">Ceratopteris richardii</name>
    <name type="common">Triangle waterfern</name>
    <dbReference type="NCBI Taxonomy" id="49495"/>
    <lineage>
        <taxon>Eukaryota</taxon>
        <taxon>Viridiplantae</taxon>
        <taxon>Streptophyta</taxon>
        <taxon>Embryophyta</taxon>
        <taxon>Tracheophyta</taxon>
        <taxon>Polypodiopsida</taxon>
        <taxon>Polypodiidae</taxon>
        <taxon>Polypodiales</taxon>
        <taxon>Pteridineae</taxon>
        <taxon>Pteridaceae</taxon>
        <taxon>Parkerioideae</taxon>
        <taxon>Ceratopteris</taxon>
    </lineage>
</organism>
<protein>
    <recommendedName>
        <fullName evidence="9">Transmembrane protein 230</fullName>
    </recommendedName>
</protein>
<evidence type="ECO:0000256" key="4">
    <source>
        <dbReference type="ARBA" id="ARBA00022989"/>
    </source>
</evidence>
<evidence type="ECO:0000256" key="6">
    <source>
        <dbReference type="SAM" id="Phobius"/>
    </source>
</evidence>
<feature type="transmembrane region" description="Helical" evidence="6">
    <location>
        <begin position="115"/>
        <end position="131"/>
    </location>
</feature>
<keyword evidence="3 6" id="KW-0812">Transmembrane</keyword>
<evidence type="ECO:0000256" key="3">
    <source>
        <dbReference type="ARBA" id="ARBA00022692"/>
    </source>
</evidence>
<dbReference type="Pfam" id="PF05915">
    <property type="entry name" value="TMEM_230_134"/>
    <property type="match status" value="1"/>
</dbReference>
<evidence type="ECO:0000256" key="1">
    <source>
        <dbReference type="ARBA" id="ARBA00004141"/>
    </source>
</evidence>
<reference evidence="7" key="1">
    <citation type="submission" date="2021-08" db="EMBL/GenBank/DDBJ databases">
        <title>WGS assembly of Ceratopteris richardii.</title>
        <authorList>
            <person name="Marchant D.B."/>
            <person name="Chen G."/>
            <person name="Jenkins J."/>
            <person name="Shu S."/>
            <person name="Leebens-Mack J."/>
            <person name="Grimwood J."/>
            <person name="Schmutz J."/>
            <person name="Soltis P."/>
            <person name="Soltis D."/>
            <person name="Chen Z.-H."/>
        </authorList>
    </citation>
    <scope>NUCLEOTIDE SEQUENCE</scope>
    <source>
        <strain evidence="7">Whitten #5841</strain>
        <tissue evidence="7">Leaf</tissue>
    </source>
</reference>
<evidence type="ECO:0000256" key="2">
    <source>
        <dbReference type="ARBA" id="ARBA00007743"/>
    </source>
</evidence>
<feature type="transmembrane region" description="Helical" evidence="6">
    <location>
        <begin position="83"/>
        <end position="103"/>
    </location>
</feature>
<dbReference type="PANTHER" id="PTHR15664:SF24">
    <property type="entry name" value="TRANSMEMBRANE PROTEIN 230"/>
    <property type="match status" value="1"/>
</dbReference>
<keyword evidence="4 6" id="KW-1133">Transmembrane helix</keyword>
<dbReference type="OrthoDB" id="5597044at2759"/>
<dbReference type="GO" id="GO:0012505">
    <property type="term" value="C:endomembrane system"/>
    <property type="evidence" value="ECO:0007669"/>
    <property type="project" value="TreeGrafter"/>
</dbReference>
<keyword evidence="5 6" id="KW-0472">Membrane</keyword>
<dbReference type="AlphaFoldDB" id="A0A8T2Q797"/>
<dbReference type="Proteomes" id="UP000825935">
    <property type="component" value="Chromosome 37"/>
</dbReference>
<accession>A0A8T2Q797</accession>
<evidence type="ECO:0008006" key="9">
    <source>
        <dbReference type="Google" id="ProtNLM"/>
    </source>
</evidence>
<dbReference type="InterPro" id="IPR044234">
    <property type="entry name" value="TMEM230"/>
</dbReference>